<protein>
    <submittedName>
        <fullName evidence="1">Uncharacterized protein</fullName>
    </submittedName>
</protein>
<dbReference type="RefSeq" id="XP_016592353.1">
    <property type="nucleotide sequence ID" value="XM_016737023.1"/>
</dbReference>
<dbReference type="VEuPathDB" id="FungiDB:SPSK_10722"/>
<dbReference type="EMBL" id="AXCR01000001">
    <property type="protein sequence ID" value="KJR89677.1"/>
    <property type="molecule type" value="Genomic_DNA"/>
</dbReference>
<comment type="caution">
    <text evidence="1">The sequence shown here is derived from an EMBL/GenBank/DDBJ whole genome shotgun (WGS) entry which is preliminary data.</text>
</comment>
<organism evidence="1 2">
    <name type="scientific">Sporothrix schenckii 1099-18</name>
    <dbReference type="NCBI Taxonomy" id="1397361"/>
    <lineage>
        <taxon>Eukaryota</taxon>
        <taxon>Fungi</taxon>
        <taxon>Dikarya</taxon>
        <taxon>Ascomycota</taxon>
        <taxon>Pezizomycotina</taxon>
        <taxon>Sordariomycetes</taxon>
        <taxon>Sordariomycetidae</taxon>
        <taxon>Ophiostomatales</taxon>
        <taxon>Ophiostomataceae</taxon>
        <taxon>Sporothrix</taxon>
    </lineage>
</organism>
<name>A0A0F2MJ82_SPOSC</name>
<accession>A0A0F2MJ82</accession>
<evidence type="ECO:0000313" key="2">
    <source>
        <dbReference type="Proteomes" id="UP000033710"/>
    </source>
</evidence>
<evidence type="ECO:0000313" key="1">
    <source>
        <dbReference type="EMBL" id="KJR89677.1"/>
    </source>
</evidence>
<reference evidence="1 2" key="1">
    <citation type="journal article" date="2014" name="BMC Genomics">
        <title>Comparative genomics of the major fungal agents of human and animal Sporotrichosis: Sporothrix schenckii and Sporothrix brasiliensis.</title>
        <authorList>
            <person name="Teixeira M.M."/>
            <person name="de Almeida L.G."/>
            <person name="Kubitschek-Barreira P."/>
            <person name="Alves F.L."/>
            <person name="Kioshima E.S."/>
            <person name="Abadio A.K."/>
            <person name="Fernandes L."/>
            <person name="Derengowski L.S."/>
            <person name="Ferreira K.S."/>
            <person name="Souza R.C."/>
            <person name="Ruiz J.C."/>
            <person name="de Andrade N.C."/>
            <person name="Paes H.C."/>
            <person name="Nicola A.M."/>
            <person name="Albuquerque P."/>
            <person name="Gerber A.L."/>
            <person name="Martins V.P."/>
            <person name="Peconick L.D."/>
            <person name="Neto A.V."/>
            <person name="Chaucanez C.B."/>
            <person name="Silva P.A."/>
            <person name="Cunha O.L."/>
            <person name="de Oliveira F.F."/>
            <person name="dos Santos T.C."/>
            <person name="Barros A.L."/>
            <person name="Soares M.A."/>
            <person name="de Oliveira L.M."/>
            <person name="Marini M.M."/>
            <person name="Villalobos-Duno H."/>
            <person name="Cunha M.M."/>
            <person name="de Hoog S."/>
            <person name="da Silveira J.F."/>
            <person name="Henrissat B."/>
            <person name="Nino-Vega G.A."/>
            <person name="Cisalpino P.S."/>
            <person name="Mora-Montes H.M."/>
            <person name="Almeida S.R."/>
            <person name="Stajich J.E."/>
            <person name="Lopes-Bezerra L.M."/>
            <person name="Vasconcelos A.T."/>
            <person name="Felipe M.S."/>
        </authorList>
    </citation>
    <scope>NUCLEOTIDE SEQUENCE [LARGE SCALE GENOMIC DNA]</scope>
    <source>
        <strain evidence="1 2">1099-18</strain>
    </source>
</reference>
<dbReference type="KEGG" id="ssck:SPSK_10722"/>
<gene>
    <name evidence="1" type="ORF">SPSK_10722</name>
</gene>
<sequence length="111" mass="12105">MNGMVSDSKNGERWAVTMRDAVVGGDGVRKTMCLSRTSFSRRNASIGSGLSAIDGLFRGRSENGRKRCGGGGRGQILRSDEPKYGRREVEVVKMKSFSQPLDLGRDGHARK</sequence>
<proteinExistence type="predicted"/>
<dbReference type="AlphaFoldDB" id="A0A0F2MJ82"/>
<reference evidence="1 2" key="2">
    <citation type="journal article" date="2015" name="Eukaryot. Cell">
        <title>Asexual propagation of a virulent clone complex in a human and feline outbreak of sporotrichosis.</title>
        <authorList>
            <person name="Teixeira Mde M."/>
            <person name="Rodrigues A.M."/>
            <person name="Tsui C.K."/>
            <person name="de Almeida L.G."/>
            <person name="Van Diepeningen A.D."/>
            <person name="van den Ende B.G."/>
            <person name="Fernandes G.F."/>
            <person name="Kano R."/>
            <person name="Hamelin R.C."/>
            <person name="Lopes-Bezerra L.M."/>
            <person name="Vasconcelos A.T."/>
            <person name="de Hoog S."/>
            <person name="de Camargo Z.P."/>
            <person name="Felipe M.S."/>
        </authorList>
    </citation>
    <scope>NUCLEOTIDE SEQUENCE [LARGE SCALE GENOMIC DNA]</scope>
    <source>
        <strain evidence="1 2">1099-18</strain>
    </source>
</reference>
<dbReference type="GeneID" id="27672300"/>
<dbReference type="Proteomes" id="UP000033710">
    <property type="component" value="Unassembled WGS sequence"/>
</dbReference>